<dbReference type="PATRIC" id="fig|1111454.3.peg.1403"/>
<protein>
    <recommendedName>
        <fullName evidence="3">Thioredoxin</fullName>
    </recommendedName>
</protein>
<comment type="caution">
    <text evidence="1">The sequence shown here is derived from an EMBL/GenBank/DDBJ whole genome shotgun (WGS) entry which is preliminary data.</text>
</comment>
<evidence type="ECO:0008006" key="3">
    <source>
        <dbReference type="Google" id="ProtNLM"/>
    </source>
</evidence>
<dbReference type="NCBIfam" id="NF040920">
    <property type="entry name" value="CD1871A_fam"/>
    <property type="match status" value="1"/>
</dbReference>
<evidence type="ECO:0000313" key="2">
    <source>
        <dbReference type="Proteomes" id="UP000017090"/>
    </source>
</evidence>
<sequence>MKGIRIGLFMAALACLAAGISRGEMTAVWQKAATVCLECIGLG</sequence>
<name>U7UL69_9FIRM</name>
<dbReference type="AlphaFoldDB" id="U7UL69"/>
<dbReference type="STRING" id="1111454.HMPREF1250_1483"/>
<proteinExistence type="predicted"/>
<evidence type="ECO:0000313" key="1">
    <source>
        <dbReference type="EMBL" id="ERT59223.1"/>
    </source>
</evidence>
<dbReference type="EMBL" id="AWXA01000037">
    <property type="protein sequence ID" value="ERT59223.1"/>
    <property type="molecule type" value="Genomic_DNA"/>
</dbReference>
<organism evidence="1 2">
    <name type="scientific">Megasphaera vaginalis</name>
    <name type="common">ex Srinivasan et al. 2021</name>
    <dbReference type="NCBI Taxonomy" id="1111454"/>
    <lineage>
        <taxon>Bacteria</taxon>
        <taxon>Bacillati</taxon>
        <taxon>Bacillota</taxon>
        <taxon>Negativicutes</taxon>
        <taxon>Veillonellales</taxon>
        <taxon>Veillonellaceae</taxon>
        <taxon>Megasphaera</taxon>
    </lineage>
</organism>
<dbReference type="Proteomes" id="UP000017090">
    <property type="component" value="Unassembled WGS sequence"/>
</dbReference>
<accession>U7UL69</accession>
<dbReference type="InterPro" id="IPR047708">
    <property type="entry name" value="CD1871A-like"/>
</dbReference>
<dbReference type="RefSeq" id="WP_023053850.1">
    <property type="nucleotide sequence ID" value="NZ_AWXA01000037.1"/>
</dbReference>
<keyword evidence="2" id="KW-1185">Reference proteome</keyword>
<gene>
    <name evidence="1" type="ORF">HMPREF1250_1483</name>
</gene>
<reference evidence="1 2" key="1">
    <citation type="submission" date="2013-09" db="EMBL/GenBank/DDBJ databases">
        <authorList>
            <person name="Durkin A.S."/>
            <person name="Haft D.R."/>
            <person name="McCorrison J."/>
            <person name="Torralba M."/>
            <person name="Gillis M."/>
            <person name="Haft D.H."/>
            <person name="Methe B."/>
            <person name="Sutton G."/>
            <person name="Nelson K.E."/>
        </authorList>
    </citation>
    <scope>NUCLEOTIDE SEQUENCE [LARGE SCALE GENOMIC DNA]</scope>
    <source>
        <strain evidence="1 2">BV3C16-1</strain>
    </source>
</reference>